<dbReference type="AlphaFoldDB" id="A0A7J8MCZ8"/>
<dbReference type="GO" id="GO:0004020">
    <property type="term" value="F:adenylylsulfate kinase activity"/>
    <property type="evidence" value="ECO:0007669"/>
    <property type="project" value="UniProtKB-EC"/>
</dbReference>
<evidence type="ECO:0000259" key="6">
    <source>
        <dbReference type="Pfam" id="PF01583"/>
    </source>
</evidence>
<dbReference type="Proteomes" id="UP000593572">
    <property type="component" value="Unassembled WGS sequence"/>
</dbReference>
<evidence type="ECO:0000256" key="4">
    <source>
        <dbReference type="ARBA" id="ARBA00022741"/>
    </source>
</evidence>
<keyword evidence="3" id="KW-0808">Transferase</keyword>
<dbReference type="Gene3D" id="3.40.50.300">
    <property type="entry name" value="P-loop containing nucleotide triphosphate hydrolases"/>
    <property type="match status" value="2"/>
</dbReference>
<dbReference type="SUPFAM" id="SSF52540">
    <property type="entry name" value="P-loop containing nucleoside triphosphate hydrolases"/>
    <property type="match status" value="1"/>
</dbReference>
<comment type="similarity">
    <text evidence="2">Belongs to the APS kinase family.</text>
</comment>
<protein>
    <recommendedName>
        <fullName evidence="6">APS kinase domain-containing protein</fullName>
    </recommendedName>
</protein>
<evidence type="ECO:0000256" key="2">
    <source>
        <dbReference type="ARBA" id="ARBA00007008"/>
    </source>
</evidence>
<feature type="domain" description="APS kinase" evidence="6">
    <location>
        <begin position="3"/>
        <end position="57"/>
    </location>
</feature>
<dbReference type="PANTHER" id="PTHR11055:SF63">
    <property type="entry name" value="ADENYLYL-SULFATE KINASE 1, CHLOROPLASTIC"/>
    <property type="match status" value="1"/>
</dbReference>
<keyword evidence="8" id="KW-1185">Reference proteome</keyword>
<keyword evidence="4" id="KW-0547">Nucleotide-binding</keyword>
<dbReference type="CDD" id="cd02027">
    <property type="entry name" value="APSK"/>
    <property type="match status" value="1"/>
</dbReference>
<evidence type="ECO:0000313" key="8">
    <source>
        <dbReference type="Proteomes" id="UP000593572"/>
    </source>
</evidence>
<evidence type="ECO:0000313" key="7">
    <source>
        <dbReference type="EMBL" id="MBA0562598.1"/>
    </source>
</evidence>
<dbReference type="GO" id="GO:0005524">
    <property type="term" value="F:ATP binding"/>
    <property type="evidence" value="ECO:0007669"/>
    <property type="project" value="UniProtKB-KW"/>
</dbReference>
<evidence type="ECO:0000256" key="5">
    <source>
        <dbReference type="ARBA" id="ARBA00022840"/>
    </source>
</evidence>
<sequence>MNLGKSTLACALCQALYSRGKLAYILDGDNVRHGLNRDFSFKAEDRAENIRRIGKCCLIPHHSAFLLYPFVLSYSDGFKFQLVMVHTGEVAKLFANAGIIGIASVISPYRKDRDACRSLLPEGDFIEAMLRTGFHERATPNMRGEGPKGPLQACKSWKNQWCFTGIDDPYEPPLICEVYILLE</sequence>
<keyword evidence="5" id="KW-0067">ATP-binding</keyword>
<gene>
    <name evidence="7" type="ORF">Golob_007630</name>
</gene>
<dbReference type="GO" id="GO:0000103">
    <property type="term" value="P:sulfate assimilation"/>
    <property type="evidence" value="ECO:0007669"/>
    <property type="project" value="InterPro"/>
</dbReference>
<evidence type="ECO:0000256" key="1">
    <source>
        <dbReference type="ARBA" id="ARBA00004806"/>
    </source>
</evidence>
<proteinExistence type="inferred from homology"/>
<accession>A0A7J8MCZ8</accession>
<reference evidence="7 8" key="1">
    <citation type="journal article" date="2019" name="Genome Biol. Evol.">
        <title>Insights into the evolution of the New World diploid cottons (Gossypium, subgenus Houzingenia) based on genome sequencing.</title>
        <authorList>
            <person name="Grover C.E."/>
            <person name="Arick M.A. 2nd"/>
            <person name="Thrash A."/>
            <person name="Conover J.L."/>
            <person name="Sanders W.S."/>
            <person name="Peterson D.G."/>
            <person name="Frelichowski J.E."/>
            <person name="Scheffler J.A."/>
            <person name="Scheffler B.E."/>
            <person name="Wendel J.F."/>
        </authorList>
    </citation>
    <scope>NUCLEOTIDE SEQUENCE [LARGE SCALE GENOMIC DNA]</scope>
    <source>
        <strain evidence="7">157</strain>
        <tissue evidence="7">Leaf</tissue>
    </source>
</reference>
<dbReference type="InterPro" id="IPR027417">
    <property type="entry name" value="P-loop_NTPase"/>
</dbReference>
<feature type="domain" description="APS kinase" evidence="6">
    <location>
        <begin position="86"/>
        <end position="180"/>
    </location>
</feature>
<evidence type="ECO:0000256" key="3">
    <source>
        <dbReference type="ARBA" id="ARBA00022679"/>
    </source>
</evidence>
<organism evidence="7 8">
    <name type="scientific">Gossypium lobatum</name>
    <dbReference type="NCBI Taxonomy" id="34289"/>
    <lineage>
        <taxon>Eukaryota</taxon>
        <taxon>Viridiplantae</taxon>
        <taxon>Streptophyta</taxon>
        <taxon>Embryophyta</taxon>
        <taxon>Tracheophyta</taxon>
        <taxon>Spermatophyta</taxon>
        <taxon>Magnoliopsida</taxon>
        <taxon>eudicotyledons</taxon>
        <taxon>Gunneridae</taxon>
        <taxon>Pentapetalae</taxon>
        <taxon>rosids</taxon>
        <taxon>malvids</taxon>
        <taxon>Malvales</taxon>
        <taxon>Malvaceae</taxon>
        <taxon>Malvoideae</taxon>
        <taxon>Gossypium</taxon>
    </lineage>
</organism>
<comment type="caution">
    <text evidence="7">The sequence shown here is derived from an EMBL/GenBank/DDBJ whole genome shotgun (WGS) entry which is preliminary data.</text>
</comment>
<dbReference type="EMBL" id="JABEZX010000008">
    <property type="protein sequence ID" value="MBA0562598.1"/>
    <property type="molecule type" value="Genomic_DNA"/>
</dbReference>
<dbReference type="PANTHER" id="PTHR11055">
    <property type="entry name" value="BIFUNCTIONAL 3'-PHOSPHOADENOSINE 5'-PHOSPHOSULFATE SYNTHASE"/>
    <property type="match status" value="1"/>
</dbReference>
<comment type="pathway">
    <text evidence="1">Sulfur metabolism; hydrogen sulfide biosynthesis; sulfite from sulfate: step 2/3.</text>
</comment>
<name>A0A7J8MCZ8_9ROSI</name>
<dbReference type="Pfam" id="PF01583">
    <property type="entry name" value="APS_kinase"/>
    <property type="match status" value="2"/>
</dbReference>
<dbReference type="InterPro" id="IPR059117">
    <property type="entry name" value="APS_kinase_dom"/>
</dbReference>